<dbReference type="AlphaFoldDB" id="A0A7W7WCB4"/>
<dbReference type="EMBL" id="JACHJU010000002">
    <property type="protein sequence ID" value="MBB4941668.1"/>
    <property type="molecule type" value="Genomic_DNA"/>
</dbReference>
<name>A0A7W7WCB4_9ACTN</name>
<keyword evidence="2" id="KW-1185">Reference proteome</keyword>
<protein>
    <submittedName>
        <fullName evidence="1">NADPH:quinone reductase-like Zn-dependent oxidoreductase</fullName>
    </submittedName>
</protein>
<dbReference type="Proteomes" id="UP000534286">
    <property type="component" value="Unassembled WGS sequence"/>
</dbReference>
<organism evidence="1 2">
    <name type="scientific">Streptosporangium album</name>
    <dbReference type="NCBI Taxonomy" id="47479"/>
    <lineage>
        <taxon>Bacteria</taxon>
        <taxon>Bacillati</taxon>
        <taxon>Actinomycetota</taxon>
        <taxon>Actinomycetes</taxon>
        <taxon>Streptosporangiales</taxon>
        <taxon>Streptosporangiaceae</taxon>
        <taxon>Streptosporangium</taxon>
    </lineage>
</organism>
<evidence type="ECO:0000313" key="2">
    <source>
        <dbReference type="Proteomes" id="UP000534286"/>
    </source>
</evidence>
<reference evidence="1 2" key="1">
    <citation type="submission" date="2020-08" db="EMBL/GenBank/DDBJ databases">
        <title>Sequencing the genomes of 1000 actinobacteria strains.</title>
        <authorList>
            <person name="Klenk H.-P."/>
        </authorList>
    </citation>
    <scope>NUCLEOTIDE SEQUENCE [LARGE SCALE GENOMIC DNA]</scope>
    <source>
        <strain evidence="1 2">DSM 43023</strain>
    </source>
</reference>
<comment type="caution">
    <text evidence="1">The sequence shown here is derived from an EMBL/GenBank/DDBJ whole genome shotgun (WGS) entry which is preliminary data.</text>
</comment>
<accession>A0A7W7WCB4</accession>
<gene>
    <name evidence="1" type="ORF">FHR32_006045</name>
</gene>
<evidence type="ECO:0000313" key="1">
    <source>
        <dbReference type="EMBL" id="MBB4941668.1"/>
    </source>
</evidence>
<proteinExistence type="predicted"/>
<sequence length="60" mass="6361">MLRVVAAALALGSVAKIFADRSPRYDLILDIAGNRPLSRLRRALTPRGTLVIMGGEGGGR</sequence>
<dbReference type="RefSeq" id="WP_246467467.1">
    <property type="nucleotide sequence ID" value="NZ_BAABEK010000117.1"/>
</dbReference>